<name>A0ACB6QNI1_9PLEO</name>
<sequence>MEVNLATGGKSIAKACFVTTGATAPFEALIESVLHPSSIEALQNAGYTHLLVQYGAAKKLFDDRAKIARQSLLEHPLKTEHLEIGGFDFSLDGLKEQFQLVQCSNGVVISHAGSGSILAALRYQVPLIVVPNTLLLDNHQDELANAMAKSNYLLRGDVKNLAPAILEAENFKQKMAQFPPITSGKHRETKSFAGIMDEMLGFVE</sequence>
<proteinExistence type="predicted"/>
<evidence type="ECO:0000313" key="1">
    <source>
        <dbReference type="EMBL" id="KAF2468461.1"/>
    </source>
</evidence>
<accession>A0ACB6QNI1</accession>
<gene>
    <name evidence="1" type="ORF">BDR25DRAFT_304904</name>
</gene>
<reference evidence="1" key="1">
    <citation type="journal article" date="2020" name="Stud. Mycol.">
        <title>101 Dothideomycetes genomes: a test case for predicting lifestyles and emergence of pathogens.</title>
        <authorList>
            <person name="Haridas S."/>
            <person name="Albert R."/>
            <person name="Binder M."/>
            <person name="Bloem J."/>
            <person name="Labutti K."/>
            <person name="Salamov A."/>
            <person name="Andreopoulos B."/>
            <person name="Baker S."/>
            <person name="Barry K."/>
            <person name="Bills G."/>
            <person name="Bluhm B."/>
            <person name="Cannon C."/>
            <person name="Castanera R."/>
            <person name="Culley D."/>
            <person name="Daum C."/>
            <person name="Ezra D."/>
            <person name="Gonzalez J."/>
            <person name="Henrissat B."/>
            <person name="Kuo A."/>
            <person name="Liang C."/>
            <person name="Lipzen A."/>
            <person name="Lutzoni F."/>
            <person name="Magnuson J."/>
            <person name="Mondo S."/>
            <person name="Nolan M."/>
            <person name="Ohm R."/>
            <person name="Pangilinan J."/>
            <person name="Park H.-J."/>
            <person name="Ramirez L."/>
            <person name="Alfaro M."/>
            <person name="Sun H."/>
            <person name="Tritt A."/>
            <person name="Yoshinaga Y."/>
            <person name="Zwiers L.-H."/>
            <person name="Turgeon B."/>
            <person name="Goodwin S."/>
            <person name="Spatafora J."/>
            <person name="Crous P."/>
            <person name="Grigoriev I."/>
        </authorList>
    </citation>
    <scope>NUCLEOTIDE SEQUENCE</scope>
    <source>
        <strain evidence="1">ATCC 200398</strain>
    </source>
</reference>
<dbReference type="EMBL" id="MU003515">
    <property type="protein sequence ID" value="KAF2468461.1"/>
    <property type="molecule type" value="Genomic_DNA"/>
</dbReference>
<comment type="caution">
    <text evidence="1">The sequence shown here is derived from an EMBL/GenBank/DDBJ whole genome shotgun (WGS) entry which is preliminary data.</text>
</comment>
<evidence type="ECO:0000313" key="2">
    <source>
        <dbReference type="Proteomes" id="UP000799755"/>
    </source>
</evidence>
<dbReference type="Proteomes" id="UP000799755">
    <property type="component" value="Unassembled WGS sequence"/>
</dbReference>
<protein>
    <submittedName>
        <fullName evidence="1">Uncharacterized protein</fullName>
    </submittedName>
</protein>
<organism evidence="1 2">
    <name type="scientific">Lindgomyces ingoldianus</name>
    <dbReference type="NCBI Taxonomy" id="673940"/>
    <lineage>
        <taxon>Eukaryota</taxon>
        <taxon>Fungi</taxon>
        <taxon>Dikarya</taxon>
        <taxon>Ascomycota</taxon>
        <taxon>Pezizomycotina</taxon>
        <taxon>Dothideomycetes</taxon>
        <taxon>Pleosporomycetidae</taxon>
        <taxon>Pleosporales</taxon>
        <taxon>Lindgomycetaceae</taxon>
        <taxon>Lindgomyces</taxon>
    </lineage>
</organism>
<keyword evidence="2" id="KW-1185">Reference proteome</keyword>